<dbReference type="Pfam" id="PF15594">
    <property type="entry name" value="Imm50"/>
    <property type="match status" value="1"/>
</dbReference>
<name>A0ABT5RNN4_9PSED</name>
<evidence type="ECO:0000313" key="1">
    <source>
        <dbReference type="EMBL" id="MDD1947037.1"/>
    </source>
</evidence>
<dbReference type="EMBL" id="JANCLL010000038">
    <property type="protein sequence ID" value="MDD1947037.1"/>
    <property type="molecule type" value="Genomic_DNA"/>
</dbReference>
<accession>A0ABT5RNN4</accession>
<evidence type="ECO:0000313" key="2">
    <source>
        <dbReference type="Proteomes" id="UP001150614"/>
    </source>
</evidence>
<dbReference type="RefSeq" id="WP_219857377.1">
    <property type="nucleotide sequence ID" value="NZ_BQHG01000056.1"/>
</dbReference>
<comment type="caution">
    <text evidence="1">The sequence shown here is derived from an EMBL/GenBank/DDBJ whole genome shotgun (WGS) entry which is preliminary data.</text>
</comment>
<organism evidence="1 2">
    <name type="scientific">Pseudomonas carnis</name>
    <dbReference type="NCBI Taxonomy" id="2487355"/>
    <lineage>
        <taxon>Bacteria</taxon>
        <taxon>Pseudomonadati</taxon>
        <taxon>Pseudomonadota</taxon>
        <taxon>Gammaproteobacteria</taxon>
        <taxon>Pseudomonadales</taxon>
        <taxon>Pseudomonadaceae</taxon>
        <taxon>Pseudomonas</taxon>
    </lineage>
</organism>
<protein>
    <submittedName>
        <fullName evidence="1">Immunity 50 family protein</fullName>
    </submittedName>
</protein>
<reference evidence="1" key="1">
    <citation type="submission" date="2022-07" db="EMBL/GenBank/DDBJ databases">
        <title>Draft genome of Pseudomonas carnis strain LP isolated from cheese.</title>
        <authorList>
            <person name="Wolfe B.E."/>
        </authorList>
    </citation>
    <scope>NUCLEOTIDE SEQUENCE</scope>
    <source>
        <strain evidence="1">LP</strain>
    </source>
</reference>
<dbReference type="Proteomes" id="UP001150614">
    <property type="component" value="Unassembled WGS sequence"/>
</dbReference>
<proteinExistence type="predicted"/>
<sequence>MTTTFIQESNINYWDEFDGSIFLSKIFSHPVKIGKIALFSFTIKNYHLTISMDFDIPDFPDNLPEKWKSAEYNMCRTGITCNDIKDLKILNLPIHEVFTVQINRKNDYFTFEATSDGASIKFSTKSISITDPTVYINGPDDYYFK</sequence>
<gene>
    <name evidence="1" type="ORF">NMG11_24775</name>
</gene>
<keyword evidence="2" id="KW-1185">Reference proteome</keyword>
<dbReference type="InterPro" id="IPR028957">
    <property type="entry name" value="Imm50"/>
</dbReference>